<evidence type="ECO:0000256" key="12">
    <source>
        <dbReference type="ARBA" id="ARBA00023069"/>
    </source>
</evidence>
<feature type="domain" description="Dynein heavy chain AAA module D4" evidence="24">
    <location>
        <begin position="3645"/>
        <end position="3907"/>
    </location>
</feature>
<protein>
    <recommendedName>
        <fullName evidence="32">Aminotransferase class I/classII domain-containing protein</fullName>
    </recommendedName>
</protein>
<dbReference type="InterPro" id="IPR015421">
    <property type="entry name" value="PyrdxlP-dep_Trfase_major"/>
</dbReference>
<evidence type="ECO:0000256" key="10">
    <source>
        <dbReference type="ARBA" id="ARBA00023017"/>
    </source>
</evidence>
<dbReference type="GO" id="GO:0005524">
    <property type="term" value="F:ATP binding"/>
    <property type="evidence" value="ECO:0007669"/>
    <property type="project" value="UniProtKB-KW"/>
</dbReference>
<dbReference type="InterPro" id="IPR024317">
    <property type="entry name" value="Dynein_heavy_chain_D4_dom"/>
</dbReference>
<dbReference type="Pfam" id="PF12781">
    <property type="entry name" value="AAA_9"/>
    <property type="match status" value="1"/>
</dbReference>
<feature type="domain" description="Dynein heavy chain coiled coil stalk" evidence="23">
    <location>
        <begin position="3921"/>
        <end position="4266"/>
    </location>
</feature>
<dbReference type="FunFam" id="1.10.8.720:FF:000001">
    <property type="entry name" value="dynein heavy chain 7, axonemal"/>
    <property type="match status" value="1"/>
</dbReference>
<sequence>MAAKPPPPYAVIITALGFVAAAAVVQQARRRKERKRQRRRQRKAKELALSQEGISSRGLRLNQPPLPYIGGLIAGFEHPYDRATGEGVVLLAVAENKLAWRTLKPKVEACLRNLPDWVANYGPMEGQDALRAPLAAFLSARVVKTRVDAAHLSCATGVGAALNNLFFAICEAGDAVLIPAPYYSAFDSDLRAVCDLRRAPVPVRLDREKGYALTRAALDAAYHAAGGKAKALLLTNPHNPTGRALSRKELELAVDWCDRRRLHLVSDEIYALSAVGDADGFLSLGELTGGDLGPRRHVLWGLSKDFGMSGLRFGVTWTKNEKLLSALATAAVFTCVPGPCQAMVAALLSDEAFVDAYLAENARALAASRDACAAVLDRLRLPYLRPRYGMFLWCDFSSLLPLIIGDGKRRAYSRAALFEAEAALYDALLNELRVVLTPGASQHAPEPGFFRICFAFVERDVLLVALAKFEAWVGRKRGEDDTDTDYDLSSCFDASARDGASSLASLRVEHAAVDGARLRVALVADGAAACASYLRVVANASGGEVAPVAVAPRPAGRYAATALLRPGVWQLRAFVEWTGFAADLSWQAARTEGACVPKYLQKDALAEPLVMTVPPYATPAASPCGERAVGGYVAETWAPLGCVLPSEPGVRWLLVAGDSTLQELAVLFVAFLHAETTLACVRRALGDGDWVAVATCPLGGGATFDALLDLNFSAESLRCPRGHDRWRDFDATVRGYRVSFVWAGGLEPCRDHDGAASLLGADRRARLAALRGAPDAVLFNSGLHDAARAPTRGARRFDRGAYADRLRAAWAVLREFAAPNATLIWRETSPQYKRFECEGSGGNPGVKVMNAAAAPVARRVGAAVLPAHALRYLRPQDGDGHHCRDGPSCAAQLRFLVALLGSRVAAMTAMGPEIPDLEPFRGNGKVVYLKPKSNPHAEQIRAIIAASAMPPGAEYTTVLTVQHDLVVVEVRSAPCRGNGWHDSVKDLVKEPPVVELYPEALVWSRINWKPTVGILVAQNARDAARTAELTAIQASAYARQMRLEDPGCTHCCILGGLEASRIRIVELWMNEKFFQDHEKSQWHDEAEQKVVPLVADMTCDSASLKERPLPEWLLKLDAKKKGAKKKSKATASKKVSVEEKFRVDASNVRTSWKGPKAMEEEEDRRARRRENAMEPPPKTYPFEIRPTDVFADSPVAQFALTHGTRKKFLPADEQDVLPEDYPEAAVEEPPQPVIEGPKDEDDISKLLHSSMFLRLDESRLPIETFDSLEFEEKDKLPEEWLATGLTTETGDVLGFAAYFVAGGKDEATWRWRKCKVLGYVEESKQYKVQMGQKIKLVSRLNLRFQAEDEKAWFRRRDCAHAAREAVKQQLRLDYFVAEQPATAVRAIQQSTLRGIHGKINDGLPVGPGRMTFPEPGTPGGALLRALTADVIQAYARAMKRAIVRQRYRNDPAFTDEYDSLKLPDGAVAPPPVAPRKAKVPLPPHPYAERRLVVAASHFSASQEVLDTFVWLRATWENVIAKQRFMLVPDPRHALDRAAEKAKGWTSSSASSPLKRAAPPSLESALTGGDMAKDTRPGGLPFALPCAMEEFAAAQERHCRDFAATLRNDWRTAFAEQIVDNIQDVFDFFQSNAAVFEAGPLRRLLTHFELRMTNQLREVLLNSLDDWVGFIRRFTAQAADDAALEVPKLDSLEGASTPPLFRVMLQVSFPETERTSAPRIPRVTIEPSHEEMEEALLARVDQPVAAIRELSCVDADLMSLLHLPERRLLDVGCGNALVADVDARLDGARAEIRRLLDGALKAPQALAAKYGEFAWISAVETTSHVRSFVRRDPPPSRAEYVEEVKRFHDAAIAVENLSENDERFTLCSVDTTAAKAALANKAREVRMALLQHVIHDARVENEQTIARYEEILARLAEHPANEAELAALKEFIANSRIEVLQMVDKVEEMHARIATFDEYCIPLSKEDTFLAWSTMEYPKRVADASNETEMRIEMDKVRMMDKLAIEKNQFDEMLQQFEVDVRRAKQYSDYASEQSYVEEINGLQDAITEAKNKAKDFNAREQVFGFPPTEYAELDAIELELNPYWDLWNMISDFHTNLHEWLHGTFLDLDGAKIQREVEIWWKQSYKLKGQLEETTPGAADCAGKLREETSKFRENLPLIQALASPALKERHWSNLSDKIGQKITPYDDHGVELTLHSLLEMNVGSYIEEIQEVCVAAEKEYGLERGLQAMKDEWSLVQFDVKAYKETGTSIVGGIDEIIALLDDHLVKTQTMCGSMFIKAIEEDAKAWESQLKYAQALIDEWIACQRVWMYLEPIFGSEDIMRQLPTEARRFNDVDKLWRATMKATEEDPVFIAQADPAKKLKRKFIEANEKLDKIQKGLSDYLEMKRLFFPRFFFLADEQMLEILSQTKEPRAVQPHLGKAFEGLNQVKFEKDLKITQMISGEGERVDLNSPVDPESTANKGNVERWLLELENLQWESVRRQVELSLEEYPTMERTAWTLNWPAQAVIATSAIFWTSDVNKTIETGGYAALNEYVLELNKGLTAIVMLVRGQLSKLQRKTLSALVVMDVHSRDTCVSMATAQVDKVSDFNWQSQLRYYWEPSWKDGQAVKKGQKTAVARIVNARCLYGYEYLGNSMRLVITPLTDRCYRTMISAIDLLYGGAPEGPAGTGKTETVKDLSKAMAIQCVVFNCSDGLDYKAMAKFFKGLAGCGSWCCFDEFNRINVEVLSVIAQQILTINKGKAAGVEKFQFEGTFMKLNPNANPFITMNPGYAGRAELPDNLKALFRPCAMMVPDYALIGEIRLYSFGFEDARRNAQKLVRTLQLCSEQLSSQKHYDYGMRAVNSILVAAGNLRLKVGDDPAWDESKIVLRSVMDVNLPKFTVEDLPLFRGITSDLFPGVELPTADHGALIPTIDEICWSGAVVAPGREYKLEPLGSFTLKIVQLYEMVLVRHGVMIVGQTLSGKTSAIHTLASAMTKCAERGEPFEKVNIHTMNPKSIKSGQLYGNFDENTHEWSDGILAVIFRNCAMDTGKDRMWVMFDGPVDAVWIENMNTVLDDNKKLCLMSGEIIKMTDRMTMMFEAEDLEQASPATVSRVGMIFCETRNLGWKPFLSVWTETLEEPWAAHAELFGELYEWLFPPMTYFVDKFCAVPTPITLIELMRASLRLLDCFMADAAVAGIGNDVPRSVEGLFILAIVWSVGACVDFEGRKKFDAFLRILLSGDAKDIEGSDEYVDFKNKTPAYDDEVKRASNLAPPAEGGSVHDFKFHCKTGTWASWVEPGSRFSIPKDAEFNSVVVPTVDTVRHEWLIEQLLVQGFHVLTTGDTGTGKSVSVKNHRLLSGEDDRYTNIILNFSAQTSANQTQDIIDSKLDKRRKGVLGPPLGKTCFIFVDDLNMPAKEEFGAQPPIEILRQWMDHAGWYNREENSFRQLIDIQFIAAMGPPGGGRTQITQRYVRHFNMINFVPFNQESLTRVFLTILDWSLGSYNNAVKSLSGAVVDATISIYEAIASGLLPTPMKSHYTFNLRDLSKVFQGLSQGHPDVIDGKEAFVSLWCHECMRVFHDRLINDGDRAWFVKELGKGVSDTFALDYAAKVLVPGLPLMFGSYLDHTSMPDKRKYRKVVEEATLHESMQYFLLDYNQNSGKRMSLVLFLNAMEHISRIARIINQPYGNALLMGVGGSGRKSLTTLAVYICDYEMIQIEISKSYGRTEWVEDLKKIFVKAGAEGGDGRPTVFLFDDTQIVYESFLEDVNLVLNTGEVPNLFVQEDLAAINDQIGKNANAAGVNTGVMAEMYKYFISRCRANLHVVLTMSPIGDAFRRRLRMFPALVNCCTIDWFTAWPEEALRSVAEFFLGSEKMDDEVRAGVVNICVDMQERVSTMSSKFLQEMGRHYYVTPTSYLELINTFKKLLEVQREDVMERKVRYDNGLEKILSTEAQVDGMQRDLVALQPKLKQATIDTDALLEKIAVDTKEANKVEAVVSTERKLCNDQAAEAAGIAESCQADLDKAMPALEGAIAALKSLSKGDIVEIKAMKKPPDAVKLVMEAVCLMMAVKPDKIKDPNGGNKKIDDYWGPAQKNLLGDPRFLQHLMEYDRDNMAPAMVEKVITYTTKEQFQVDVVKKASIAAAGLCRWVSAMMIYDKVAKDVGPKKKALKEAEQSLKSAKEALEEKEATLAEVQKKLQTLQDQLDAANKKKGDLQTQVTDCATKLERAEQLIKGLGGEKVRWNELSEELAGKYENVTGDILLSSGVIAYLGAFVVQYRDDALSQWKLLLDKFKIPFTDGFTLRSTLGDEVAIRSWVINKLPNDEFSIENAIMLERSNRWPLMIDPQGQANKWVKKTYAENLKVVKLNQATFARTIENAIPFGNPVLVENVGEVLDPVLEPVLLKQIIKQGGVNSLRFGDSTIEYDERFRMFITTKMRNPHYPPELCVKVNLLNFMATTEGLEDQMLGLAVACEEAELEAQREQLVMEDAENKRQLKEIEDKILYLLKTAEGNILDDENLIDTLKESKIKSKKIEEKVRDAARTSEIIAKTRRGYKPLAFHASQLFFCIADLSIIDPMYQYSMEWYQALFRDAMGKAAFSTDLEERLASLKDTFTYILYQNVCRSLFEKDKLLFSFLLTVKIMSGQSKLDPTHLRFFLAGNTSMERERSIPETDWLADKSWGDVLAIGKLEGFEGFVDKFVDNLDMWKTVYESKQPMEDLVLLVGDSRHLVDEDGGEKPAEEGEEAREADGLSAFQQLCALRAIRPDAVVPQVQSFVREEMGARFIEVPQFDLNGCFADSRCNTPLLFVLTPGADPMSALYKLAEEKGFMGKRLHAISLGQGQGDIAYAAISEAQDKGTWVCLQNCHLCISWMPTLERLCEELSPDRINDQFRLWLTSEPSTAFPAYILQNGIKMTIEPPKGMRANLIGSYTTLITTDFVEGVKRSAEFKKLLFGLCFFHAVVRERRKFGPLGWNIQYVFSGSDLKISMDQLRIFLDNVESDEEVPYAALRYLTGECNYGGRVTDDKDRRCLANMLTDFYSEDIQNPSYTFSPSGRYYAPPDGDLASYTEYIKGLPYTEGPELFGLHDNANITCALGETNLLLSTVLSLQPRSSGGAGKSWDDELAEVSSDIEARLPKLYDIERALIDFPVLYEESMNTVLTQELLRFNKLSDLIKRLLKEVQRAIKGLVVMSGELESMGNAMVNGKVPGIWAAAAYPSRKPLGSWVADLLLRLQFLQDWVDARAAPNTFWISGFFFTQAFITGTLQNYARKYQLPIDTVAFDFAILTPEKEVEAKATKAPDGSICHGLFLEGARWDVNGHVIAESRPRELYTVVPMFHMMPRVKGDIPPIKGRPELYTGSIGGEAHMYQCPIYKRVPSVRAESTRNGTLSTTGHSTNFVMFIRVPMASHHTQQHWIKRGVAMLTGLDD</sequence>
<feature type="domain" description="Dynein heavy chain 3 AAA+ lid" evidence="27">
    <location>
        <begin position="3497"/>
        <end position="3575"/>
    </location>
</feature>
<dbReference type="InterPro" id="IPR043160">
    <property type="entry name" value="Dynein_C_barrel"/>
</dbReference>
<evidence type="ECO:0000313" key="30">
    <source>
        <dbReference type="EMBL" id="EGB11896.1"/>
    </source>
</evidence>
<keyword evidence="5" id="KW-0493">Microtubule</keyword>
<dbReference type="InterPro" id="IPR041658">
    <property type="entry name" value="AAA_lid_11"/>
</dbReference>
<dbReference type="Gene3D" id="1.20.920.20">
    <property type="match status" value="1"/>
</dbReference>
<dbReference type="FunFam" id="3.10.490.20:FF:000009">
    <property type="entry name" value="Dynein heavy chain 4"/>
    <property type="match status" value="1"/>
</dbReference>
<evidence type="ECO:0000259" key="28">
    <source>
        <dbReference type="Pfam" id="PF18198"/>
    </source>
</evidence>
<dbReference type="SUPFAM" id="SSF53383">
    <property type="entry name" value="PLP-dependent transferases"/>
    <property type="match status" value="1"/>
</dbReference>
<dbReference type="Pfam" id="PF12777">
    <property type="entry name" value="MT"/>
    <property type="match status" value="1"/>
</dbReference>
<dbReference type="PANTHER" id="PTHR22878:SF70">
    <property type="entry name" value="DYNEIN HEAVY CHAIN 2, AXONEMAL"/>
    <property type="match status" value="1"/>
</dbReference>
<dbReference type="Gene3D" id="1.10.472.130">
    <property type="match status" value="1"/>
</dbReference>
<organism evidence="31">
    <name type="scientific">Aureococcus anophagefferens</name>
    <name type="common">Harmful bloom alga</name>
    <dbReference type="NCBI Taxonomy" id="44056"/>
    <lineage>
        <taxon>Eukaryota</taxon>
        <taxon>Sar</taxon>
        <taxon>Stramenopiles</taxon>
        <taxon>Ochrophyta</taxon>
        <taxon>Pelagophyceae</taxon>
        <taxon>Pelagomonadales</taxon>
        <taxon>Pelagomonadaceae</taxon>
        <taxon>Aureococcus</taxon>
    </lineage>
</organism>
<dbReference type="SUPFAM" id="SSF52540">
    <property type="entry name" value="P-loop containing nucleoside triphosphate hydrolases"/>
    <property type="match status" value="4"/>
</dbReference>
<dbReference type="PRINTS" id="PR00753">
    <property type="entry name" value="ACCSYNTHASE"/>
</dbReference>
<keyword evidence="9" id="KW-0282">Flagellum</keyword>
<dbReference type="GO" id="GO:0005858">
    <property type="term" value="C:axonemal dynein complex"/>
    <property type="evidence" value="ECO:0007669"/>
    <property type="project" value="UniProtKB-ARBA"/>
</dbReference>
<dbReference type="Gene3D" id="3.40.50.1110">
    <property type="entry name" value="SGNH hydrolase"/>
    <property type="match status" value="1"/>
</dbReference>
<feature type="domain" description="Dynein heavy chain C-terminal" evidence="29">
    <location>
        <begin position="5079"/>
        <end position="5406"/>
    </location>
</feature>
<feature type="domain" description="Dynein heavy chain hydrolytic ATP-binding dynein motor region" evidence="22">
    <location>
        <begin position="2628"/>
        <end position="2966"/>
    </location>
</feature>
<dbReference type="Gene3D" id="1.20.920.30">
    <property type="match status" value="1"/>
</dbReference>
<evidence type="ECO:0000259" key="25">
    <source>
        <dbReference type="Pfam" id="PF12781"/>
    </source>
</evidence>
<dbReference type="GO" id="GO:0008569">
    <property type="term" value="F:minus-end-directed microtubule motor activity"/>
    <property type="evidence" value="ECO:0007669"/>
    <property type="project" value="InterPro"/>
</dbReference>
<dbReference type="eggNOG" id="KOG0256">
    <property type="taxonomic scope" value="Eukaryota"/>
</dbReference>
<evidence type="ECO:0000259" key="23">
    <source>
        <dbReference type="Pfam" id="PF12777"/>
    </source>
</evidence>
<dbReference type="Pfam" id="PF12774">
    <property type="entry name" value="AAA_6"/>
    <property type="match status" value="1"/>
</dbReference>
<feature type="domain" description="Dynein heavy chain AAA 5 extension" evidence="26">
    <location>
        <begin position="3132"/>
        <end position="3278"/>
    </location>
</feature>
<dbReference type="RefSeq" id="XP_009033012.1">
    <property type="nucleotide sequence ID" value="XM_009034764.1"/>
</dbReference>
<dbReference type="Gene3D" id="3.20.180.20">
    <property type="entry name" value="Dynein heavy chain, N-terminal domain 2"/>
    <property type="match status" value="1"/>
</dbReference>
<feature type="coiled-coil region" evidence="16">
    <location>
        <begin position="2032"/>
        <end position="2059"/>
    </location>
</feature>
<feature type="coiled-coil region" evidence="16">
    <location>
        <begin position="4147"/>
        <end position="4199"/>
    </location>
</feature>
<keyword evidence="4" id="KW-0963">Cytoplasm</keyword>
<keyword evidence="14" id="KW-0206">Cytoskeleton</keyword>
<dbReference type="OrthoDB" id="5593012at2759"/>
<keyword evidence="7" id="KW-0547">Nucleotide-binding</keyword>
<keyword evidence="18" id="KW-1133">Transmembrane helix</keyword>
<dbReference type="InterPro" id="IPR015422">
    <property type="entry name" value="PyrdxlP-dep_Trfase_small"/>
</dbReference>
<dbReference type="InterPro" id="IPR035706">
    <property type="entry name" value="AAA_9"/>
</dbReference>
<dbReference type="GeneID" id="20227869"/>
<dbReference type="FunFam" id="1.10.8.710:FF:000001">
    <property type="entry name" value="Dynein axonemal heavy chain 2"/>
    <property type="match status" value="1"/>
</dbReference>
<dbReference type="InterPro" id="IPR042222">
    <property type="entry name" value="Dynein_2_N"/>
</dbReference>
<feature type="region of interest" description="Disordered" evidence="17">
    <location>
        <begin position="1151"/>
        <end position="1184"/>
    </location>
</feature>
<dbReference type="FunFam" id="3.40.50.300:FF:002141">
    <property type="entry name" value="Dynein heavy chain"/>
    <property type="match status" value="1"/>
</dbReference>
<feature type="region of interest" description="Disordered" evidence="17">
    <location>
        <begin position="1538"/>
        <end position="1571"/>
    </location>
</feature>
<dbReference type="Gene3D" id="3.40.50.300">
    <property type="entry name" value="P-loop containing nucleotide triphosphate hydrolases"/>
    <property type="match status" value="5"/>
</dbReference>
<evidence type="ECO:0000259" key="20">
    <source>
        <dbReference type="Pfam" id="PF03028"/>
    </source>
</evidence>
<keyword evidence="13" id="KW-0505">Motor protein</keyword>
<evidence type="ECO:0000256" key="2">
    <source>
        <dbReference type="ARBA" id="ARBA00004430"/>
    </source>
</evidence>
<dbReference type="GO" id="GO:0007018">
    <property type="term" value="P:microtubule-based movement"/>
    <property type="evidence" value="ECO:0007669"/>
    <property type="project" value="InterPro"/>
</dbReference>
<dbReference type="Pfam" id="PF12775">
    <property type="entry name" value="AAA_7"/>
    <property type="match status" value="1"/>
</dbReference>
<dbReference type="CDD" id="cd00609">
    <property type="entry name" value="AAT_like"/>
    <property type="match status" value="1"/>
</dbReference>
<dbReference type="Gene3D" id="1.10.8.720">
    <property type="entry name" value="Region D6 of dynein motor"/>
    <property type="match status" value="1"/>
</dbReference>
<name>F0XZ90_AURAN</name>
<dbReference type="InterPro" id="IPR036514">
    <property type="entry name" value="SGNH_hydro_sf"/>
</dbReference>
<dbReference type="Proteomes" id="UP000002729">
    <property type="component" value="Unassembled WGS sequence"/>
</dbReference>
<evidence type="ECO:0000256" key="4">
    <source>
        <dbReference type="ARBA" id="ARBA00022490"/>
    </source>
</evidence>
<keyword evidence="31" id="KW-1185">Reference proteome</keyword>
<dbReference type="InterPro" id="IPR042219">
    <property type="entry name" value="AAA_lid_11_sf"/>
</dbReference>
<evidence type="ECO:0000256" key="1">
    <source>
        <dbReference type="ARBA" id="ARBA00004230"/>
    </source>
</evidence>
<keyword evidence="10" id="KW-0243">Dynein</keyword>
<dbReference type="Gene3D" id="1.20.58.1120">
    <property type="match status" value="1"/>
</dbReference>
<dbReference type="InterPro" id="IPR041466">
    <property type="entry name" value="Dynein_AAA5_ext"/>
</dbReference>
<dbReference type="InParanoid" id="F0XZ90"/>
<dbReference type="InterPro" id="IPR004839">
    <property type="entry name" value="Aminotransferase_I/II_large"/>
</dbReference>
<dbReference type="Pfam" id="PF08393">
    <property type="entry name" value="DHC_N2"/>
    <property type="match status" value="1"/>
</dbReference>
<keyword evidence="6" id="KW-0677">Repeat</keyword>
<dbReference type="Gene3D" id="3.90.1150.10">
    <property type="entry name" value="Aspartate Aminotransferase, domain 1"/>
    <property type="match status" value="1"/>
</dbReference>
<dbReference type="FunFam" id="1.20.920.30:FF:000005">
    <property type="entry name" value="Dynein, axonemal, heavy chain 2"/>
    <property type="match status" value="1"/>
</dbReference>
<evidence type="ECO:0000256" key="15">
    <source>
        <dbReference type="ARBA" id="ARBA00023273"/>
    </source>
</evidence>
<dbReference type="Gene3D" id="1.20.140.100">
    <property type="entry name" value="Dynein heavy chain, N-terminal domain 2"/>
    <property type="match status" value="1"/>
</dbReference>
<dbReference type="FunFam" id="3.40.50.300:FF:000362">
    <property type="entry name" value="Dynein, axonemal, heavy chain 6"/>
    <property type="match status" value="1"/>
</dbReference>
<dbReference type="FunFam" id="1.20.920.20:FF:000006">
    <property type="entry name" value="Dynein, axonemal, heavy chain 6"/>
    <property type="match status" value="1"/>
</dbReference>
<dbReference type="InterPro" id="IPR004273">
    <property type="entry name" value="Dynein_heavy_D6_P-loop"/>
</dbReference>
<feature type="domain" description="Dynein heavy chain region D6 P-loop" evidence="20">
    <location>
        <begin position="4783"/>
        <end position="4897"/>
    </location>
</feature>
<evidence type="ECO:0000259" key="24">
    <source>
        <dbReference type="Pfam" id="PF12780"/>
    </source>
</evidence>
<dbReference type="GO" id="GO:0045505">
    <property type="term" value="F:dynein intermediate chain binding"/>
    <property type="evidence" value="ECO:0007669"/>
    <property type="project" value="InterPro"/>
</dbReference>
<dbReference type="Pfam" id="PF18199">
    <property type="entry name" value="Dynein_C"/>
    <property type="match status" value="1"/>
</dbReference>
<feature type="domain" description="Dynein heavy chain linker" evidence="21">
    <location>
        <begin position="2073"/>
        <end position="2485"/>
    </location>
</feature>
<keyword evidence="8" id="KW-0067">ATP-binding</keyword>
<feature type="transmembrane region" description="Helical" evidence="18">
    <location>
        <begin position="6"/>
        <end position="25"/>
    </location>
</feature>
<evidence type="ECO:0000259" key="26">
    <source>
        <dbReference type="Pfam" id="PF17852"/>
    </source>
</evidence>
<feature type="domain" description="Aminotransferase class I/classII large" evidence="19">
    <location>
        <begin position="88"/>
        <end position="467"/>
    </location>
</feature>
<evidence type="ECO:0008006" key="32">
    <source>
        <dbReference type="Google" id="ProtNLM"/>
    </source>
</evidence>
<keyword evidence="11 16" id="KW-0175">Coiled coil</keyword>
<accession>F0XZ90</accession>
<feature type="coiled-coil region" evidence="16">
    <location>
        <begin position="4454"/>
        <end position="4481"/>
    </location>
</feature>
<dbReference type="InterPro" id="IPR042228">
    <property type="entry name" value="Dynein_linker_3"/>
</dbReference>
<dbReference type="InterPro" id="IPR015424">
    <property type="entry name" value="PyrdxlP-dep_Trfase"/>
</dbReference>
<feature type="domain" description="Dynein heavy chain AAA lid" evidence="28">
    <location>
        <begin position="4930"/>
        <end position="5071"/>
    </location>
</feature>
<evidence type="ECO:0000259" key="19">
    <source>
        <dbReference type="Pfam" id="PF00155"/>
    </source>
</evidence>
<feature type="compositionally biased region" description="Basic residues" evidence="17">
    <location>
        <begin position="30"/>
        <end position="43"/>
    </location>
</feature>
<keyword evidence="18" id="KW-0472">Membrane</keyword>
<evidence type="ECO:0000259" key="27">
    <source>
        <dbReference type="Pfam" id="PF17857"/>
    </source>
</evidence>
<dbReference type="SUPFAM" id="SSF57997">
    <property type="entry name" value="Tropomyosin"/>
    <property type="match status" value="1"/>
</dbReference>
<dbReference type="InterPro" id="IPR041589">
    <property type="entry name" value="DNAH3_AAA_lid_1"/>
</dbReference>
<dbReference type="FunFam" id="3.40.50.300:FF:001145">
    <property type="entry name" value="Putative dynein heavy chain"/>
    <property type="match status" value="1"/>
</dbReference>
<evidence type="ECO:0000256" key="13">
    <source>
        <dbReference type="ARBA" id="ARBA00023175"/>
    </source>
</evidence>
<dbReference type="PANTHER" id="PTHR22878">
    <property type="entry name" value="DYNEIN HEAVY CHAIN 6, AXONEMAL-LIKE-RELATED"/>
    <property type="match status" value="1"/>
</dbReference>
<dbReference type="InterPro" id="IPR027417">
    <property type="entry name" value="P-loop_NTPase"/>
</dbReference>
<dbReference type="Gene3D" id="6.10.140.1060">
    <property type="match status" value="1"/>
</dbReference>
<dbReference type="GO" id="GO:0031514">
    <property type="term" value="C:motile cilium"/>
    <property type="evidence" value="ECO:0007669"/>
    <property type="project" value="UniProtKB-SubCell"/>
</dbReference>
<evidence type="ECO:0000256" key="11">
    <source>
        <dbReference type="ARBA" id="ARBA00023054"/>
    </source>
</evidence>
<dbReference type="Pfam" id="PF00155">
    <property type="entry name" value="Aminotran_1_2"/>
    <property type="match status" value="1"/>
</dbReference>
<evidence type="ECO:0000259" key="29">
    <source>
        <dbReference type="Pfam" id="PF18199"/>
    </source>
</evidence>
<evidence type="ECO:0000256" key="6">
    <source>
        <dbReference type="ARBA" id="ARBA00022737"/>
    </source>
</evidence>
<dbReference type="Gene3D" id="3.40.640.10">
    <property type="entry name" value="Type I PLP-dependent aspartate aminotransferase-like (Major domain)"/>
    <property type="match status" value="1"/>
</dbReference>
<feature type="compositionally biased region" description="Basic and acidic residues" evidence="17">
    <location>
        <begin position="1163"/>
        <end position="1172"/>
    </location>
</feature>
<dbReference type="InterPro" id="IPR035699">
    <property type="entry name" value="AAA_6"/>
</dbReference>
<dbReference type="InterPro" id="IPR043157">
    <property type="entry name" value="Dynein_AAA1S"/>
</dbReference>
<evidence type="ECO:0000259" key="22">
    <source>
        <dbReference type="Pfam" id="PF12774"/>
    </source>
</evidence>
<dbReference type="Gene3D" id="3.10.490.20">
    <property type="match status" value="1"/>
</dbReference>
<dbReference type="GO" id="GO:0030170">
    <property type="term" value="F:pyridoxal phosphate binding"/>
    <property type="evidence" value="ECO:0007669"/>
    <property type="project" value="InterPro"/>
</dbReference>
<evidence type="ECO:0000256" key="18">
    <source>
        <dbReference type="SAM" id="Phobius"/>
    </source>
</evidence>
<dbReference type="eggNOG" id="KOG3595">
    <property type="taxonomic scope" value="Eukaryota"/>
</dbReference>
<evidence type="ECO:0000256" key="9">
    <source>
        <dbReference type="ARBA" id="ARBA00022846"/>
    </source>
</evidence>
<dbReference type="FunFam" id="1.10.8.1220:FF:000001">
    <property type="entry name" value="Dynein axonemal heavy chain 5"/>
    <property type="match status" value="1"/>
</dbReference>
<dbReference type="InterPro" id="IPR041228">
    <property type="entry name" value="Dynein_C"/>
</dbReference>
<feature type="region of interest" description="Disordered" evidence="17">
    <location>
        <begin position="30"/>
        <end position="50"/>
    </location>
</feature>
<evidence type="ECO:0000256" key="5">
    <source>
        <dbReference type="ARBA" id="ARBA00022701"/>
    </source>
</evidence>
<keyword evidence="18" id="KW-0812">Transmembrane</keyword>
<evidence type="ECO:0000256" key="14">
    <source>
        <dbReference type="ARBA" id="ARBA00023212"/>
    </source>
</evidence>
<evidence type="ECO:0000259" key="21">
    <source>
        <dbReference type="Pfam" id="PF08393"/>
    </source>
</evidence>
<dbReference type="EMBL" id="GL833121">
    <property type="protein sequence ID" value="EGB11896.1"/>
    <property type="molecule type" value="Genomic_DNA"/>
</dbReference>
<keyword evidence="15" id="KW-0966">Cell projection</keyword>
<dbReference type="GO" id="GO:0051959">
    <property type="term" value="F:dynein light intermediate chain binding"/>
    <property type="evidence" value="ECO:0007669"/>
    <property type="project" value="InterPro"/>
</dbReference>
<comment type="subcellular location">
    <subcellularLocation>
        <location evidence="1">Cell projection</location>
        <location evidence="1">Cilium</location>
        <location evidence="1">Flagellum</location>
    </subcellularLocation>
    <subcellularLocation>
        <location evidence="2">Cytoplasm</location>
        <location evidence="2">Cytoskeleton</location>
        <location evidence="2">Cilium axoneme</location>
    </subcellularLocation>
</comment>
<dbReference type="InterPro" id="IPR013602">
    <property type="entry name" value="Dynein_heavy_linker"/>
</dbReference>
<dbReference type="FunFam" id="1.20.140.100:FF:000004">
    <property type="entry name" value="Dynein axonemal heavy chain 6"/>
    <property type="match status" value="1"/>
</dbReference>
<gene>
    <name evidence="30" type="ORF">AURANDRAFT_70682</name>
</gene>
<dbReference type="Gene3D" id="1.10.8.1220">
    <property type="match status" value="1"/>
</dbReference>
<dbReference type="Pfam" id="PF17857">
    <property type="entry name" value="AAA_lid_1"/>
    <property type="match status" value="1"/>
</dbReference>
<dbReference type="Pfam" id="PF03028">
    <property type="entry name" value="Dynein_heavy"/>
    <property type="match status" value="1"/>
</dbReference>
<dbReference type="FunFam" id="1.20.58.1120:FF:000001">
    <property type="entry name" value="dynein heavy chain 2, axonemal"/>
    <property type="match status" value="1"/>
</dbReference>
<feature type="domain" description="Dynein heavy chain ATP-binding dynein motor region" evidence="25">
    <location>
        <begin position="4295"/>
        <end position="4515"/>
    </location>
</feature>
<comment type="similarity">
    <text evidence="3">Belongs to the dynein heavy chain family.</text>
</comment>
<evidence type="ECO:0000256" key="7">
    <source>
        <dbReference type="ARBA" id="ARBA00022741"/>
    </source>
</evidence>
<dbReference type="Gene3D" id="1.10.8.710">
    <property type="match status" value="1"/>
</dbReference>
<dbReference type="OMA" id="ECMREKK"/>
<dbReference type="FunFam" id="1.10.287.2620:FF:000002">
    <property type="entry name" value="Dynein heavy chain 2, axonemal"/>
    <property type="match status" value="1"/>
</dbReference>
<dbReference type="Pfam" id="PF18198">
    <property type="entry name" value="AAA_lid_11"/>
    <property type="match status" value="1"/>
</dbReference>
<reference evidence="30 31" key="1">
    <citation type="journal article" date="2011" name="Proc. Natl. Acad. Sci. U.S.A.">
        <title>Niche of harmful alga Aureococcus anophagefferens revealed through ecogenomics.</title>
        <authorList>
            <person name="Gobler C.J."/>
            <person name="Berry D.L."/>
            <person name="Dyhrman S.T."/>
            <person name="Wilhelm S.W."/>
            <person name="Salamov A."/>
            <person name="Lobanov A.V."/>
            <person name="Zhang Y."/>
            <person name="Collier J.L."/>
            <person name="Wurch L.L."/>
            <person name="Kustka A.B."/>
            <person name="Dill B.D."/>
            <person name="Shah M."/>
            <person name="VerBerkmoes N.C."/>
            <person name="Kuo A."/>
            <person name="Terry A."/>
            <person name="Pangilinan J."/>
            <person name="Lindquist E.A."/>
            <person name="Lucas S."/>
            <person name="Paulsen I.T."/>
            <person name="Hattenrath-Lehmann T.K."/>
            <person name="Talmage S.C."/>
            <person name="Walker E.A."/>
            <person name="Koch F."/>
            <person name="Burson A.M."/>
            <person name="Marcoval M.A."/>
            <person name="Tang Y.Z."/>
            <person name="Lecleir G.R."/>
            <person name="Coyne K.J."/>
            <person name="Berg G.M."/>
            <person name="Bertrand E.M."/>
            <person name="Saito M.A."/>
            <person name="Gladyshev V.N."/>
            <person name="Grigoriev I.V."/>
        </authorList>
    </citation>
    <scope>NUCLEOTIDE SEQUENCE [LARGE SCALE GENOMIC DNA]</scope>
    <source>
        <strain evidence="31">CCMP 1984</strain>
    </source>
</reference>
<evidence type="ECO:0000256" key="16">
    <source>
        <dbReference type="SAM" id="Coils"/>
    </source>
</evidence>
<dbReference type="Pfam" id="PF12780">
    <property type="entry name" value="AAA_8"/>
    <property type="match status" value="1"/>
</dbReference>
<keyword evidence="12" id="KW-0969">Cilium</keyword>
<dbReference type="FunFam" id="3.40.50.300:FF:000044">
    <property type="entry name" value="Dynein heavy chain 5, axonemal"/>
    <property type="match status" value="1"/>
</dbReference>
<dbReference type="InterPro" id="IPR024743">
    <property type="entry name" value="Dynein_HC_stalk"/>
</dbReference>
<proteinExistence type="inferred from homology"/>
<dbReference type="KEGG" id="aaf:AURANDRAFT_70682"/>
<dbReference type="InterPro" id="IPR026983">
    <property type="entry name" value="DHC"/>
</dbReference>
<evidence type="ECO:0000313" key="31">
    <source>
        <dbReference type="Proteomes" id="UP000002729"/>
    </source>
</evidence>
<dbReference type="Pfam" id="PF17852">
    <property type="entry name" value="Dynein_AAA_lid"/>
    <property type="match status" value="1"/>
</dbReference>
<dbReference type="FunFam" id="1.20.1270.280:FF:000001">
    <property type="entry name" value="dynein heavy chain 7, axonemal"/>
    <property type="match status" value="1"/>
</dbReference>
<dbReference type="Gene3D" id="1.10.287.2620">
    <property type="match status" value="1"/>
</dbReference>
<dbReference type="Gene3D" id="1.20.1270.280">
    <property type="match status" value="1"/>
</dbReference>
<dbReference type="GO" id="GO:0005874">
    <property type="term" value="C:microtubule"/>
    <property type="evidence" value="ECO:0007669"/>
    <property type="project" value="UniProtKB-KW"/>
</dbReference>
<evidence type="ECO:0000256" key="3">
    <source>
        <dbReference type="ARBA" id="ARBA00008887"/>
    </source>
</evidence>
<evidence type="ECO:0000256" key="8">
    <source>
        <dbReference type="ARBA" id="ARBA00022840"/>
    </source>
</evidence>
<evidence type="ECO:0000256" key="17">
    <source>
        <dbReference type="SAM" id="MobiDB-lite"/>
    </source>
</evidence>